<evidence type="ECO:0000256" key="3">
    <source>
        <dbReference type="ARBA" id="ARBA00043970"/>
    </source>
</evidence>
<protein>
    <submittedName>
        <fullName evidence="5">Uncharacterized protein</fullName>
    </submittedName>
</protein>
<dbReference type="GO" id="GO:0005739">
    <property type="term" value="C:mitochondrion"/>
    <property type="evidence" value="ECO:0007669"/>
    <property type="project" value="UniProtKB-SubCell"/>
</dbReference>
<comment type="caution">
    <text evidence="5">The sequence shown here is derived from an EMBL/GenBank/DDBJ whole genome shotgun (WGS) entry which is preliminary data.</text>
</comment>
<dbReference type="GO" id="GO:0006103">
    <property type="term" value="P:2-oxoglutarate metabolic process"/>
    <property type="evidence" value="ECO:0007669"/>
    <property type="project" value="InterPro"/>
</dbReference>
<evidence type="ECO:0000256" key="1">
    <source>
        <dbReference type="ARBA" id="ARBA00004173"/>
    </source>
</evidence>
<evidence type="ECO:0000313" key="5">
    <source>
        <dbReference type="EMBL" id="PVV00385.1"/>
    </source>
</evidence>
<dbReference type="Proteomes" id="UP000245609">
    <property type="component" value="Unassembled WGS sequence"/>
</dbReference>
<keyword evidence="2" id="KW-0496">Mitochondrion</keyword>
<dbReference type="AlphaFoldDB" id="A0A2T9Z765"/>
<sequence>MRPSLFSRASLKIGHKFTPSIHFIGSRKPLIEQASKFPKTSSSSAAYPGLGIIVQTRPDSSKVSTSSSASSASSTSSASSSVVIESSVFDLPIKYRYPVLSELEIEAIESGGASLFEK</sequence>
<evidence type="ECO:0000256" key="2">
    <source>
        <dbReference type="ARBA" id="ARBA00023128"/>
    </source>
</evidence>
<gene>
    <name evidence="5" type="ORF">BB560_005239</name>
</gene>
<reference evidence="5 6" key="1">
    <citation type="journal article" date="2018" name="MBio">
        <title>Comparative Genomics Reveals the Core Gene Toolbox for the Fungus-Insect Symbiosis.</title>
        <authorList>
            <person name="Wang Y."/>
            <person name="Stata M."/>
            <person name="Wang W."/>
            <person name="Stajich J.E."/>
            <person name="White M.M."/>
            <person name="Moncalvo J.M."/>
        </authorList>
    </citation>
    <scope>NUCLEOTIDE SEQUENCE [LARGE SCALE GENOMIC DNA]</scope>
    <source>
        <strain evidence="5 6">SC-DP-2</strain>
    </source>
</reference>
<dbReference type="EMBL" id="MBFS01002042">
    <property type="protein sequence ID" value="PVV00385.1"/>
    <property type="molecule type" value="Genomic_DNA"/>
</dbReference>
<evidence type="ECO:0000313" key="6">
    <source>
        <dbReference type="Proteomes" id="UP000245609"/>
    </source>
</evidence>
<accession>A0A2T9Z765</accession>
<dbReference type="OrthoDB" id="2116030at2759"/>
<comment type="similarity">
    <text evidence="3">Belongs to the alpha-ketoglutarate dehydrogenase component 4 family.</text>
</comment>
<name>A0A2T9Z765_9FUNG</name>
<organism evidence="5 6">
    <name type="scientific">Smittium megazygosporum</name>
    <dbReference type="NCBI Taxonomy" id="133381"/>
    <lineage>
        <taxon>Eukaryota</taxon>
        <taxon>Fungi</taxon>
        <taxon>Fungi incertae sedis</taxon>
        <taxon>Zoopagomycota</taxon>
        <taxon>Kickxellomycotina</taxon>
        <taxon>Harpellomycetes</taxon>
        <taxon>Harpellales</taxon>
        <taxon>Legeriomycetaceae</taxon>
        <taxon>Smittium</taxon>
    </lineage>
</organism>
<feature type="compositionally biased region" description="Low complexity" evidence="4">
    <location>
        <begin position="61"/>
        <end position="83"/>
    </location>
</feature>
<evidence type="ECO:0000256" key="4">
    <source>
        <dbReference type="SAM" id="MobiDB-lite"/>
    </source>
</evidence>
<dbReference type="InterPro" id="IPR020373">
    <property type="entry name" value="Kgd4/YMR-31"/>
</dbReference>
<proteinExistence type="inferred from homology"/>
<dbReference type="Pfam" id="PF10937">
    <property type="entry name" value="Kgd4-YMR31"/>
    <property type="match status" value="1"/>
</dbReference>
<feature type="region of interest" description="Disordered" evidence="4">
    <location>
        <begin position="57"/>
        <end position="83"/>
    </location>
</feature>
<keyword evidence="6" id="KW-1185">Reference proteome</keyword>
<comment type="subcellular location">
    <subcellularLocation>
        <location evidence="1">Mitochondrion</location>
    </subcellularLocation>
</comment>